<evidence type="ECO:0000313" key="6">
    <source>
        <dbReference type="EMBL" id="QID88069.1"/>
    </source>
</evidence>
<feature type="domain" description="RRM" evidence="5">
    <location>
        <begin position="170"/>
        <end position="249"/>
    </location>
</feature>
<feature type="domain" description="RRM" evidence="5">
    <location>
        <begin position="57"/>
        <end position="148"/>
    </location>
</feature>
<dbReference type="GO" id="GO:0006376">
    <property type="term" value="P:mRNA splice site recognition"/>
    <property type="evidence" value="ECO:0007669"/>
    <property type="project" value="TreeGrafter"/>
</dbReference>
<evidence type="ECO:0000256" key="1">
    <source>
        <dbReference type="ARBA" id="ARBA00022737"/>
    </source>
</evidence>
<dbReference type="AlphaFoldDB" id="A0A6C1EG72"/>
<proteinExistence type="predicted"/>
<protein>
    <submittedName>
        <fullName evidence="6">RNA-binding protein</fullName>
    </submittedName>
</protein>
<feature type="region of interest" description="Disordered" evidence="4">
    <location>
        <begin position="245"/>
        <end position="293"/>
    </location>
</feature>
<accession>A0A6C1EG72</accession>
<dbReference type="OrthoDB" id="446113at2759"/>
<keyword evidence="1" id="KW-0677">Repeat</keyword>
<keyword evidence="7" id="KW-1185">Reference proteome</keyword>
<dbReference type="Proteomes" id="UP000501346">
    <property type="component" value="Chromosome SeXV-SeVIII"/>
</dbReference>
<dbReference type="PANTHER" id="PTHR47640">
    <property type="entry name" value="TRNA SELENOCYSTEINE 1-ASSOCIATED PROTEIN 1-RELATED-RELATED"/>
    <property type="match status" value="1"/>
</dbReference>
<dbReference type="CDD" id="cd12345">
    <property type="entry name" value="RRM2_SECp43_like"/>
    <property type="match status" value="1"/>
</dbReference>
<dbReference type="InterPro" id="IPR050825">
    <property type="entry name" value="RBM42_RBP45_47-like"/>
</dbReference>
<dbReference type="SUPFAM" id="SSF54928">
    <property type="entry name" value="RNA-binding domain, RBD"/>
    <property type="match status" value="2"/>
</dbReference>
<evidence type="ECO:0000256" key="2">
    <source>
        <dbReference type="ARBA" id="ARBA00022884"/>
    </source>
</evidence>
<evidence type="ECO:0000256" key="4">
    <source>
        <dbReference type="SAM" id="MobiDB-lite"/>
    </source>
</evidence>
<organism evidence="6 7">
    <name type="scientific">Saccharomyces pastorianus</name>
    <name type="common">Lager yeast</name>
    <name type="synonym">Saccharomyces cerevisiae x Saccharomyces eubayanus</name>
    <dbReference type="NCBI Taxonomy" id="27292"/>
    <lineage>
        <taxon>Eukaryota</taxon>
        <taxon>Fungi</taxon>
        <taxon>Dikarya</taxon>
        <taxon>Ascomycota</taxon>
        <taxon>Saccharomycotina</taxon>
        <taxon>Saccharomycetes</taxon>
        <taxon>Saccharomycetales</taxon>
        <taxon>Saccharomycetaceae</taxon>
        <taxon>Saccharomyces</taxon>
    </lineage>
</organism>
<dbReference type="GO" id="GO:0005829">
    <property type="term" value="C:cytosol"/>
    <property type="evidence" value="ECO:0007669"/>
    <property type="project" value="TreeGrafter"/>
</dbReference>
<dbReference type="GO" id="GO:0003729">
    <property type="term" value="F:mRNA binding"/>
    <property type="evidence" value="ECO:0007669"/>
    <property type="project" value="InterPro"/>
</dbReference>
<dbReference type="Gene3D" id="3.30.70.330">
    <property type="match status" value="3"/>
</dbReference>
<feature type="compositionally biased region" description="Polar residues" evidence="4">
    <location>
        <begin position="247"/>
        <end position="274"/>
    </location>
</feature>
<evidence type="ECO:0000313" key="7">
    <source>
        <dbReference type="Proteomes" id="UP000501346"/>
    </source>
</evidence>
<dbReference type="InterPro" id="IPR012677">
    <property type="entry name" value="Nucleotide-bd_a/b_plait_sf"/>
</dbReference>
<dbReference type="EMBL" id="CP049012">
    <property type="protein sequence ID" value="QID88069.1"/>
    <property type="molecule type" value="Genomic_DNA"/>
</dbReference>
<feature type="domain" description="RRM" evidence="5">
    <location>
        <begin position="323"/>
        <end position="395"/>
    </location>
</feature>
<feature type="region of interest" description="Disordered" evidence="4">
    <location>
        <begin position="1"/>
        <end position="20"/>
    </location>
</feature>
<feature type="compositionally biased region" description="Low complexity" evidence="4">
    <location>
        <begin position="28"/>
        <end position="40"/>
    </location>
</feature>
<dbReference type="FunFam" id="3.30.70.330:FF:000803">
    <property type="entry name" value="Nam8p"/>
    <property type="match status" value="1"/>
</dbReference>
<dbReference type="CDD" id="cd12611">
    <property type="entry name" value="RRM1_NGR1_NAM8_like"/>
    <property type="match status" value="1"/>
</dbReference>
<dbReference type="InterPro" id="IPR035979">
    <property type="entry name" value="RBD_domain_sf"/>
</dbReference>
<dbReference type="InterPro" id="IPR000504">
    <property type="entry name" value="RRM_dom"/>
</dbReference>
<name>A0A6C1EG72_SACPS</name>
<gene>
    <name evidence="6" type="primary">NAM8_2</name>
    <name evidence="6" type="ORF">GRS66_010774</name>
</gene>
<dbReference type="CDD" id="cd12346">
    <property type="entry name" value="RRM3_NGR1_NAM8_like"/>
    <property type="match status" value="1"/>
</dbReference>
<dbReference type="SMART" id="SM00360">
    <property type="entry name" value="RRM"/>
    <property type="match status" value="3"/>
</dbReference>
<dbReference type="PANTHER" id="PTHR47640:SF10">
    <property type="entry name" value="TRNA SELENOCYSTEINE 1-ASSOCIATED PROTEIN 1-RELATED"/>
    <property type="match status" value="1"/>
</dbReference>
<sequence>MSYKQFNYYPNRGDPTRNDSFQYNDVASSNNNSTNNNSTNVLNVQGASDINSGTTGNQLYMGDLDPTWDKNTISQIWGSLGEANINVRMMWNNPSNGSSRPSMGPKNNQGYCFIDFPSSTHAANALLKNGMIIPSFPNKKLKLNWATSSYSNGNSSSSNSISNSKSGNNYSIFVGDLAPNVTESQLFELFITRYASASHAKIVHDQVTGMSKGYGFVKFSSAEEQQLALSEMQGVFLNGRAIKVGPTSGQQQQNVRTNGSNEYNRSSSSLNNENYDPRFPSKNQSSLGNVSNNMSSKRNHMSQFIYPVQQQPSLNHFTDPNNTTVFIGGLSSLVTEDELRAYFQPFGTIVYVKIPVGKGCGFVQYVDRLSAETAIAGMQGFPIANSRVRLSWGRSAKQTALLQQAMLSNSLQVQQQQPALQQPTYGYIPSTSYENPAPLNSNITASMLPGSQTLNYANSYANDNSLLHDSSNSLGLNDFGFYNNNGATNASTASLMTNNDSISAIDAQGQQQVIMQGNEAFANSTTSMLNRLEQGSNGFMFA</sequence>
<reference evidence="6 7" key="1">
    <citation type="journal article" date="2019" name="BMC Genomics">
        <title>Chromosome level assembly and comparative genome analysis confirm lager-brewing yeasts originated from a single hybridization.</title>
        <authorList>
            <person name="Salazar A.N."/>
            <person name="Gorter de Vries A.R."/>
            <person name="van den Broek M."/>
            <person name="Brouwers N."/>
            <person name="de la Torre Cortes P."/>
            <person name="Kuijpers N.G.A."/>
            <person name="Daran J.G."/>
            <person name="Abeel T."/>
        </authorList>
    </citation>
    <scope>NUCLEOTIDE SEQUENCE [LARGE SCALE GENOMIC DNA]</scope>
    <source>
        <strain evidence="6 7">CBS 1483</strain>
    </source>
</reference>
<evidence type="ECO:0000259" key="5">
    <source>
        <dbReference type="PROSITE" id="PS50102"/>
    </source>
</evidence>
<dbReference type="FunFam" id="3.30.70.330:FF:000065">
    <property type="entry name" value="mRNA binding post-transcriptional regulator"/>
    <property type="match status" value="1"/>
</dbReference>
<dbReference type="PROSITE" id="PS50102">
    <property type="entry name" value="RRM"/>
    <property type="match status" value="3"/>
</dbReference>
<keyword evidence="2 3" id="KW-0694">RNA-binding</keyword>
<feature type="region of interest" description="Disordered" evidence="4">
    <location>
        <begin position="25"/>
        <end position="49"/>
    </location>
</feature>
<feature type="compositionally biased region" description="Polar residues" evidence="4">
    <location>
        <begin position="281"/>
        <end position="293"/>
    </location>
</feature>
<evidence type="ECO:0000256" key="3">
    <source>
        <dbReference type="PROSITE-ProRule" id="PRU00176"/>
    </source>
</evidence>
<dbReference type="Pfam" id="PF00076">
    <property type="entry name" value="RRM_1"/>
    <property type="match status" value="2"/>
</dbReference>